<gene>
    <name evidence="1" type="ordered locus">Calkro_0649</name>
</gene>
<protein>
    <submittedName>
        <fullName evidence="1">Uncharacterized protein</fullName>
    </submittedName>
</protein>
<dbReference type="Proteomes" id="UP000006835">
    <property type="component" value="Chromosome"/>
</dbReference>
<accession>E4SEQ6</accession>
<name>E4SEQ6_CALK2</name>
<reference evidence="1 2" key="2">
    <citation type="journal article" date="2011" name="J. Bacteriol.">
        <title>Complete genome sequences for the anaerobic, extremely thermophilic plant biomass-degrading bacteria Caldicellulosiruptor hydrothermalis, Caldicellulosiruptor kristjanssonii, Caldicellulosiruptor kronotskyensis, Caldicellulosiruptor owensenis, and Caldicellulosiruptor lactoaceticus.</title>
        <authorList>
            <person name="Blumer-Schuette S.E."/>
            <person name="Ozdemir I."/>
            <person name="Mistry D."/>
            <person name="Lucas S."/>
            <person name="Lapidus A."/>
            <person name="Cheng J.F."/>
            <person name="Goodwin L.A."/>
            <person name="Pitluck S."/>
            <person name="Land M.L."/>
            <person name="Hauser L.J."/>
            <person name="Woyke T."/>
            <person name="Mikhailova N."/>
            <person name="Pati A."/>
            <person name="Kyrpides N.C."/>
            <person name="Ivanova N."/>
            <person name="Detter J.C."/>
            <person name="Walston-Davenport K."/>
            <person name="Han S."/>
            <person name="Adams M.W."/>
            <person name="Kelly R.M."/>
        </authorList>
    </citation>
    <scope>NUCLEOTIDE SEQUENCE [LARGE SCALE GENOMIC DNA]</scope>
    <source>
        <strain evidence="2">DSM 18902 / VKM B-2412 / 2002</strain>
    </source>
</reference>
<dbReference type="PATRIC" id="fig|632348.3.peg.691"/>
<dbReference type="EMBL" id="CP002330">
    <property type="protein sequence ID" value="ADQ45543.1"/>
    <property type="molecule type" value="Genomic_DNA"/>
</dbReference>
<sequence>MKKNNVFAVRIPEDHPFWNENDKKQVILDALELYYATKAVVSGTIKLKTIQVDNTEQNKPQQETGLGLNKKSVKSMLDAFSKL</sequence>
<dbReference type="AlphaFoldDB" id="E4SEQ6"/>
<dbReference type="RefSeq" id="WP_013429692.1">
    <property type="nucleotide sequence ID" value="NC_014720.1"/>
</dbReference>
<organism evidence="1 2">
    <name type="scientific">Caldicellulosiruptor kronotskyensis (strain DSM 18902 / VKM B-2412 / 2002)</name>
    <dbReference type="NCBI Taxonomy" id="632348"/>
    <lineage>
        <taxon>Bacteria</taxon>
        <taxon>Bacillati</taxon>
        <taxon>Bacillota</taxon>
        <taxon>Bacillota incertae sedis</taxon>
        <taxon>Caldicellulosiruptorales</taxon>
        <taxon>Caldicellulosiruptoraceae</taxon>
        <taxon>Caldicellulosiruptor</taxon>
    </lineage>
</organism>
<reference key="1">
    <citation type="submission" date="2010-11" db="EMBL/GenBank/DDBJ databases">
        <title>Complete sequence of Caldicellulosiruptor kronotskyensis 2002.</title>
        <authorList>
            <consortium name="US DOE Joint Genome Institute"/>
            <person name="Lucas S."/>
            <person name="Copeland A."/>
            <person name="Lapidus A."/>
            <person name="Cheng J.-F."/>
            <person name="Bruce D."/>
            <person name="Goodwin L."/>
            <person name="Pitluck S."/>
            <person name="Davenport K."/>
            <person name="Detter J.C."/>
            <person name="Han C."/>
            <person name="Tapia R."/>
            <person name="Land M."/>
            <person name="Hauser L."/>
            <person name="Jeffries C."/>
            <person name="Kyrpides N."/>
            <person name="Ivanova N."/>
            <person name="Mikhailova N."/>
            <person name="Blumer-Schuette S.E."/>
            <person name="Kelly R.M."/>
            <person name="Woyke T."/>
        </authorList>
    </citation>
    <scope>NUCLEOTIDE SEQUENCE</scope>
    <source>
        <strain>2002</strain>
    </source>
</reference>
<evidence type="ECO:0000313" key="1">
    <source>
        <dbReference type="EMBL" id="ADQ45543.1"/>
    </source>
</evidence>
<dbReference type="HOGENOM" id="CLU_2567403_0_0_9"/>
<proteinExistence type="predicted"/>
<dbReference type="KEGG" id="ckn:Calkro_0649"/>
<keyword evidence="2" id="KW-1185">Reference proteome</keyword>
<evidence type="ECO:0000313" key="2">
    <source>
        <dbReference type="Proteomes" id="UP000006835"/>
    </source>
</evidence>
<dbReference type="OrthoDB" id="1716807at2"/>